<evidence type="ECO:0000256" key="1">
    <source>
        <dbReference type="ARBA" id="ARBA00002578"/>
    </source>
</evidence>
<keyword evidence="8 10" id="KW-0975">Bacterial flagellum</keyword>
<dbReference type="KEGG" id="ovb:NB640_10040"/>
<evidence type="ECO:0000256" key="8">
    <source>
        <dbReference type="ARBA" id="ARBA00023143"/>
    </source>
</evidence>
<keyword evidence="5 10" id="KW-0812">Transmembrane</keyword>
<evidence type="ECO:0000256" key="7">
    <source>
        <dbReference type="ARBA" id="ARBA00023136"/>
    </source>
</evidence>
<dbReference type="PANTHER" id="PTHR30065:SF8">
    <property type="entry name" value="FLAGELLAR BIOSYNTHETIC PROTEIN FLIR"/>
    <property type="match status" value="1"/>
</dbReference>
<dbReference type="Pfam" id="PF01311">
    <property type="entry name" value="Bac_export_1"/>
    <property type="match status" value="1"/>
</dbReference>
<gene>
    <name evidence="11" type="primary">fliR</name>
    <name evidence="11" type="ORF">NB640_10040</name>
</gene>
<evidence type="ECO:0000256" key="3">
    <source>
        <dbReference type="ARBA" id="ARBA00021717"/>
    </source>
</evidence>
<feature type="transmembrane region" description="Helical" evidence="10">
    <location>
        <begin position="49"/>
        <end position="72"/>
    </location>
</feature>
<reference evidence="11" key="1">
    <citation type="journal article" date="2022" name="Front. Microbiol.">
        <title>New perspectives on an old grouping: The genomic and phenotypic variability of Oxalobacter formigenes and the implications for calcium oxalate stone prevention.</title>
        <authorList>
            <person name="Chmiel J.A."/>
            <person name="Carr C."/>
            <person name="Stuivenberg G.A."/>
            <person name="Venema R."/>
            <person name="Chanyi R.M."/>
            <person name="Al K.F."/>
            <person name="Giguere D."/>
            <person name="Say H."/>
            <person name="Akouris P.P."/>
            <person name="Dominguez Romero S.A."/>
            <person name="Kwong A."/>
            <person name="Tai V."/>
            <person name="Koval S.F."/>
            <person name="Razvi H."/>
            <person name="Bjazevic J."/>
            <person name="Burton J.P."/>
        </authorList>
    </citation>
    <scope>NUCLEOTIDE SEQUENCE</scope>
    <source>
        <strain evidence="11">WoOx3</strain>
    </source>
</reference>
<feature type="transmembrane region" description="Helical" evidence="10">
    <location>
        <begin position="135"/>
        <end position="155"/>
    </location>
</feature>
<dbReference type="PRINTS" id="PR00953">
    <property type="entry name" value="TYPE3IMRPROT"/>
</dbReference>
<keyword evidence="6 10" id="KW-1133">Transmembrane helix</keyword>
<keyword evidence="11" id="KW-0966">Cell projection</keyword>
<evidence type="ECO:0000256" key="9">
    <source>
        <dbReference type="NCBIfam" id="TIGR01400"/>
    </source>
</evidence>
<evidence type="ECO:0000256" key="4">
    <source>
        <dbReference type="ARBA" id="ARBA00022475"/>
    </source>
</evidence>
<feature type="transmembrane region" description="Helical" evidence="10">
    <location>
        <begin position="213"/>
        <end position="237"/>
    </location>
</feature>
<dbReference type="InterPro" id="IPR006303">
    <property type="entry name" value="FliR"/>
</dbReference>
<dbReference type="GO" id="GO:0006605">
    <property type="term" value="P:protein targeting"/>
    <property type="evidence" value="ECO:0007669"/>
    <property type="project" value="UniProtKB-UniRule"/>
</dbReference>
<keyword evidence="7 10" id="KW-0472">Membrane</keyword>
<evidence type="ECO:0000313" key="11">
    <source>
        <dbReference type="EMBL" id="WAW09567.1"/>
    </source>
</evidence>
<name>A0A9E9P259_9BURK</name>
<feature type="transmembrane region" description="Helical" evidence="10">
    <location>
        <begin position="84"/>
        <end position="103"/>
    </location>
</feature>
<dbReference type="PANTHER" id="PTHR30065">
    <property type="entry name" value="FLAGELLAR BIOSYNTHETIC PROTEIN FLIR"/>
    <property type="match status" value="1"/>
</dbReference>
<feature type="transmembrane region" description="Helical" evidence="10">
    <location>
        <begin position="257"/>
        <end position="276"/>
    </location>
</feature>
<dbReference type="RefSeq" id="WP_269308569.1">
    <property type="nucleotide sequence ID" value="NZ_CP098242.1"/>
</dbReference>
<keyword evidence="12" id="KW-1185">Reference proteome</keyword>
<proteinExistence type="inferred from homology"/>
<dbReference type="Proteomes" id="UP001156215">
    <property type="component" value="Chromosome"/>
</dbReference>
<dbReference type="GO" id="GO:0044780">
    <property type="term" value="P:bacterial-type flagellum assembly"/>
    <property type="evidence" value="ECO:0007669"/>
    <property type="project" value="UniProtKB-UniRule"/>
</dbReference>
<dbReference type="GO" id="GO:0009425">
    <property type="term" value="C:bacterial-type flagellum basal body"/>
    <property type="evidence" value="ECO:0007669"/>
    <property type="project" value="UniProtKB-SubCell"/>
</dbReference>
<keyword evidence="4 10" id="KW-1003">Cell membrane</keyword>
<protein>
    <recommendedName>
        <fullName evidence="3 9">Flagellar biosynthetic protein FliR</fullName>
    </recommendedName>
</protein>
<feature type="transmembrane region" description="Helical" evidence="10">
    <location>
        <begin position="167"/>
        <end position="192"/>
    </location>
</feature>
<dbReference type="GO" id="GO:0005886">
    <property type="term" value="C:plasma membrane"/>
    <property type="evidence" value="ECO:0007669"/>
    <property type="project" value="UniProtKB-SubCell"/>
</dbReference>
<comment type="function">
    <text evidence="1 10">Role in flagellar biosynthesis.</text>
</comment>
<evidence type="ECO:0000313" key="12">
    <source>
        <dbReference type="Proteomes" id="UP001156215"/>
    </source>
</evidence>
<sequence length="303" mass="32653">MDDNRHDQFHAAGVYRYSFHGRLGRISLHGQADGKKADFAMVTFNSNDLLIWVSSFIWPLTRILGMIAAAPLFSASGIPARIRVLIGVCIALIISPSVPVELAVDPMSYAGFLILIQQFLIGAAMGLAMRFAFSAMEMAGAAVGMTMGLGFATFYDPQTRGQSSAVSQYFALLVLTLYIAANFHLLMISVVVDSFTTLPIAAGPMGKDGFWLIVQWGGAIFSYGLQLALPILAALLVTNASLGILTRAAPQLNLFGIGFPVTIAVGFFMIALMLTYMEAPLEVIFTEVFGLIRQLGSAELFPH</sequence>
<evidence type="ECO:0000256" key="10">
    <source>
        <dbReference type="RuleBase" id="RU362071"/>
    </source>
</evidence>
<evidence type="ECO:0000256" key="2">
    <source>
        <dbReference type="ARBA" id="ARBA00009772"/>
    </source>
</evidence>
<dbReference type="InterPro" id="IPR002010">
    <property type="entry name" value="T3SS_IM_R"/>
</dbReference>
<evidence type="ECO:0000256" key="6">
    <source>
        <dbReference type="ARBA" id="ARBA00022989"/>
    </source>
</evidence>
<keyword evidence="11" id="KW-0282">Flagellum</keyword>
<accession>A0A9E9P259</accession>
<feature type="transmembrane region" description="Helical" evidence="10">
    <location>
        <begin position="109"/>
        <end position="128"/>
    </location>
</feature>
<dbReference type="EMBL" id="CP098242">
    <property type="protein sequence ID" value="WAW09567.1"/>
    <property type="molecule type" value="Genomic_DNA"/>
</dbReference>
<comment type="similarity">
    <text evidence="2 10">Belongs to the FliR/MopE/SpaR family.</text>
</comment>
<dbReference type="AlphaFoldDB" id="A0A9E9P259"/>
<evidence type="ECO:0000256" key="5">
    <source>
        <dbReference type="ARBA" id="ARBA00022692"/>
    </source>
</evidence>
<organism evidence="11 12">
    <name type="scientific">Oxalobacter vibrioformis</name>
    <dbReference type="NCBI Taxonomy" id="933080"/>
    <lineage>
        <taxon>Bacteria</taxon>
        <taxon>Pseudomonadati</taxon>
        <taxon>Pseudomonadota</taxon>
        <taxon>Betaproteobacteria</taxon>
        <taxon>Burkholderiales</taxon>
        <taxon>Oxalobacteraceae</taxon>
        <taxon>Oxalobacter</taxon>
    </lineage>
</organism>
<comment type="subcellular location">
    <subcellularLocation>
        <location evidence="10">Cell membrane</location>
        <topology evidence="10">Multi-pass membrane protein</topology>
    </subcellularLocation>
    <subcellularLocation>
        <location evidence="10">Bacterial flagellum basal body</location>
    </subcellularLocation>
</comment>
<keyword evidence="11" id="KW-0969">Cilium</keyword>
<dbReference type="NCBIfam" id="TIGR01400">
    <property type="entry name" value="fliR"/>
    <property type="match status" value="1"/>
</dbReference>